<comment type="caution">
    <text evidence="1">The sequence shown here is derived from an EMBL/GenBank/DDBJ whole genome shotgun (WGS) entry which is preliminary data.</text>
</comment>
<gene>
    <name evidence="1" type="ORF">H5410_045157</name>
</gene>
<dbReference type="AlphaFoldDB" id="A0A9J5X8W5"/>
<sequence>MDKSEIQSDISDNMAKQEAKSVISKRFLLIRACACFQIIMPPRRAVKGHPARRNVEKQGIPNAPKVQPQGEVTNAEFREAIRMLSQVVTNQVGQQRGARQEENFDAAVTWQSHATPRGSGWKFQILGRVRPIFSLNFNIRFLLHFESKLAFEDRSEGKDPAVSWSTLVSRLWLSREIENV</sequence>
<evidence type="ECO:0008006" key="3">
    <source>
        <dbReference type="Google" id="ProtNLM"/>
    </source>
</evidence>
<keyword evidence="2" id="KW-1185">Reference proteome</keyword>
<reference evidence="1 2" key="1">
    <citation type="submission" date="2020-09" db="EMBL/GenBank/DDBJ databases">
        <title>De no assembly of potato wild relative species, Solanum commersonii.</title>
        <authorList>
            <person name="Cho K."/>
        </authorList>
    </citation>
    <scope>NUCLEOTIDE SEQUENCE [LARGE SCALE GENOMIC DNA]</scope>
    <source>
        <strain evidence="1">LZ3.2</strain>
        <tissue evidence="1">Leaf</tissue>
    </source>
</reference>
<evidence type="ECO:0000313" key="2">
    <source>
        <dbReference type="Proteomes" id="UP000824120"/>
    </source>
</evidence>
<proteinExistence type="predicted"/>
<protein>
    <recommendedName>
        <fullName evidence="3">Gag-pol polyprotein</fullName>
    </recommendedName>
</protein>
<name>A0A9J5X8W5_SOLCO</name>
<organism evidence="1 2">
    <name type="scientific">Solanum commersonii</name>
    <name type="common">Commerson's wild potato</name>
    <name type="synonym">Commerson's nightshade</name>
    <dbReference type="NCBI Taxonomy" id="4109"/>
    <lineage>
        <taxon>Eukaryota</taxon>
        <taxon>Viridiplantae</taxon>
        <taxon>Streptophyta</taxon>
        <taxon>Embryophyta</taxon>
        <taxon>Tracheophyta</taxon>
        <taxon>Spermatophyta</taxon>
        <taxon>Magnoliopsida</taxon>
        <taxon>eudicotyledons</taxon>
        <taxon>Gunneridae</taxon>
        <taxon>Pentapetalae</taxon>
        <taxon>asterids</taxon>
        <taxon>lamiids</taxon>
        <taxon>Solanales</taxon>
        <taxon>Solanaceae</taxon>
        <taxon>Solanoideae</taxon>
        <taxon>Solaneae</taxon>
        <taxon>Solanum</taxon>
    </lineage>
</organism>
<accession>A0A9J5X8W5</accession>
<evidence type="ECO:0000313" key="1">
    <source>
        <dbReference type="EMBL" id="KAG5584723.1"/>
    </source>
</evidence>
<dbReference type="Proteomes" id="UP000824120">
    <property type="component" value="Chromosome 9"/>
</dbReference>
<dbReference type="EMBL" id="JACXVP010000009">
    <property type="protein sequence ID" value="KAG5584723.1"/>
    <property type="molecule type" value="Genomic_DNA"/>
</dbReference>